<organism evidence="2 3">
    <name type="scientific">Amycolatopsis ultiminotia</name>
    <dbReference type="NCBI Taxonomy" id="543629"/>
    <lineage>
        <taxon>Bacteria</taxon>
        <taxon>Bacillati</taxon>
        <taxon>Actinomycetota</taxon>
        <taxon>Actinomycetes</taxon>
        <taxon>Pseudonocardiales</taxon>
        <taxon>Pseudonocardiaceae</taxon>
        <taxon>Amycolatopsis</taxon>
    </lineage>
</organism>
<reference evidence="3" key="1">
    <citation type="journal article" date="2019" name="Int. J. Syst. Evol. Microbiol.">
        <title>The Global Catalogue of Microorganisms (GCM) 10K type strain sequencing project: providing services to taxonomists for standard genome sequencing and annotation.</title>
        <authorList>
            <consortium name="The Broad Institute Genomics Platform"/>
            <consortium name="The Broad Institute Genome Sequencing Center for Infectious Disease"/>
            <person name="Wu L."/>
            <person name="Ma J."/>
        </authorList>
    </citation>
    <scope>NUCLEOTIDE SEQUENCE [LARGE SCALE GENOMIC DNA]</scope>
    <source>
        <strain evidence="3">JCM 16898</strain>
    </source>
</reference>
<comment type="caution">
    <text evidence="2">The sequence shown here is derived from an EMBL/GenBank/DDBJ whole genome shotgun (WGS) entry which is preliminary data.</text>
</comment>
<dbReference type="CDD" id="cd03784">
    <property type="entry name" value="GT1_Gtf-like"/>
    <property type="match status" value="1"/>
</dbReference>
<evidence type="ECO:0000313" key="3">
    <source>
        <dbReference type="Proteomes" id="UP001500689"/>
    </source>
</evidence>
<evidence type="ECO:0000259" key="1">
    <source>
        <dbReference type="Pfam" id="PF06722"/>
    </source>
</evidence>
<dbReference type="EMBL" id="BAAAZN010000001">
    <property type="protein sequence ID" value="GAA3524956.1"/>
    <property type="molecule type" value="Genomic_DNA"/>
</dbReference>
<dbReference type="InterPro" id="IPR010610">
    <property type="entry name" value="EryCIII-like_C"/>
</dbReference>
<evidence type="ECO:0000313" key="2">
    <source>
        <dbReference type="EMBL" id="GAA3524956.1"/>
    </source>
</evidence>
<gene>
    <name evidence="2" type="ORF">GCM10022222_04550</name>
</gene>
<protein>
    <submittedName>
        <fullName evidence="2">Glycosyltransferase</fullName>
    </submittedName>
</protein>
<dbReference type="RefSeq" id="WP_344854674.1">
    <property type="nucleotide sequence ID" value="NZ_BAAAZN010000001.1"/>
</dbReference>
<dbReference type="PANTHER" id="PTHR48050">
    <property type="entry name" value="STEROL 3-BETA-GLUCOSYLTRANSFERASE"/>
    <property type="match status" value="1"/>
</dbReference>
<dbReference type="SUPFAM" id="SSF53756">
    <property type="entry name" value="UDP-Glycosyltransferase/glycogen phosphorylase"/>
    <property type="match status" value="1"/>
</dbReference>
<keyword evidence="3" id="KW-1185">Reference proteome</keyword>
<sequence>MRFLFVVPPFPGHVNPLVAVAAELRSAGHAVAWSGAPEVVEPLAGEPVLRAAVPPVPARPDGLQGFAALKFLWEQVLVPLAEAMAPGVAAAVREFGPDVVVADQQAFAGALVAERLGVAWATSASTSSELADPLAGLPKLVRWRADLLADLGERLGASVPDPRFSPRLVLAFSTAELAGPDHPEVTFVGPALGPRPEVDFPWPELDPSRALVPVTLGTVNAGAGFLAECATALRERAGRVQAVIADPAGTLEAPGALVRRSLPQLALLARASAVVCHGGHNTVCEALYHGLPLVVAPIRDDQPVIAEQVVTAGAGVRLRFARARASHIGAAVDQVLDDPQYRTAARRVADSFRTAGGAPAAAAALEAVG</sequence>
<dbReference type="InterPro" id="IPR002213">
    <property type="entry name" value="UDP_glucos_trans"/>
</dbReference>
<dbReference type="PANTHER" id="PTHR48050:SF13">
    <property type="entry name" value="STEROL 3-BETA-GLUCOSYLTRANSFERASE UGT80A2"/>
    <property type="match status" value="1"/>
</dbReference>
<accession>A0ABP6V2G8</accession>
<dbReference type="Pfam" id="PF06722">
    <property type="entry name" value="EryCIII-like_C"/>
    <property type="match status" value="1"/>
</dbReference>
<dbReference type="Gene3D" id="3.40.50.2000">
    <property type="entry name" value="Glycogen Phosphorylase B"/>
    <property type="match status" value="2"/>
</dbReference>
<proteinExistence type="predicted"/>
<dbReference type="Proteomes" id="UP001500689">
    <property type="component" value="Unassembled WGS sequence"/>
</dbReference>
<dbReference type="InterPro" id="IPR050426">
    <property type="entry name" value="Glycosyltransferase_28"/>
</dbReference>
<feature type="domain" description="Erythromycin biosynthesis protein CIII-like C-terminal" evidence="1">
    <location>
        <begin position="260"/>
        <end position="351"/>
    </location>
</feature>
<name>A0ABP6V2G8_9PSEU</name>